<gene>
    <name evidence="1" type="ORF">SDC9_110559</name>
</gene>
<accession>A0A645BF46</accession>
<dbReference type="AlphaFoldDB" id="A0A645BF46"/>
<name>A0A645BF46_9ZZZZ</name>
<protein>
    <submittedName>
        <fullName evidence="1">Uncharacterized protein</fullName>
    </submittedName>
</protein>
<sequence>MTAAGWIFIILLIIIAVQTAIKHYKGNKNVDYYCGFENSSVTSYGEGIFTEVFKAKHKYTFNLYHSSVSLTGGAFFLDESGKIIANSLPVQFVPNGTETIVVKHKVKFPVRGICSFSSTLSTDTPLGFGETGNQFIPHELNDKSGLFGQTVVYPPIYAPDQSVVNEKSLIKEALVLLNLRCSIRDDGEVPGNPAMLEMLISLCSNIELISGFGNDTGLVIVSGGTYFPDSGYISKADSDFTVSDKFTPNSPELFKFLASIDYNVRRQHIKNIFDSFSAQNTVVPDEIFLITGYIDDNLISFCDYIKTLYSGQKNIHIVIPYSGEYVQECGDPRIITVKTGGCKIL</sequence>
<evidence type="ECO:0000313" key="1">
    <source>
        <dbReference type="EMBL" id="MPM63678.1"/>
    </source>
</evidence>
<comment type="caution">
    <text evidence="1">The sequence shown here is derived from an EMBL/GenBank/DDBJ whole genome shotgun (WGS) entry which is preliminary data.</text>
</comment>
<dbReference type="EMBL" id="VSSQ01019546">
    <property type="protein sequence ID" value="MPM63678.1"/>
    <property type="molecule type" value="Genomic_DNA"/>
</dbReference>
<organism evidence="1">
    <name type="scientific">bioreactor metagenome</name>
    <dbReference type="NCBI Taxonomy" id="1076179"/>
    <lineage>
        <taxon>unclassified sequences</taxon>
        <taxon>metagenomes</taxon>
        <taxon>ecological metagenomes</taxon>
    </lineage>
</organism>
<reference evidence="1" key="1">
    <citation type="submission" date="2019-08" db="EMBL/GenBank/DDBJ databases">
        <authorList>
            <person name="Kucharzyk K."/>
            <person name="Murdoch R.W."/>
            <person name="Higgins S."/>
            <person name="Loffler F."/>
        </authorList>
    </citation>
    <scope>NUCLEOTIDE SEQUENCE</scope>
</reference>
<proteinExistence type="predicted"/>